<name>A0A7X3FIY5_9BACL</name>
<proteinExistence type="predicted"/>
<comment type="caution">
    <text evidence="1">The sequence shown here is derived from an EMBL/GenBank/DDBJ whole genome shotgun (WGS) entry which is preliminary data.</text>
</comment>
<evidence type="ECO:0000313" key="1">
    <source>
        <dbReference type="EMBL" id="MVP00349.1"/>
    </source>
</evidence>
<protein>
    <submittedName>
        <fullName evidence="1">Uncharacterized protein</fullName>
    </submittedName>
</protein>
<evidence type="ECO:0000313" key="2">
    <source>
        <dbReference type="Proteomes" id="UP000490800"/>
    </source>
</evidence>
<dbReference type="EMBL" id="RHLK01000006">
    <property type="protein sequence ID" value="MVP00349.1"/>
    <property type="molecule type" value="Genomic_DNA"/>
</dbReference>
<accession>A0A7X3FIY5</accession>
<sequence>MANYSVSKHTAVTVGSSSTAINTGNSTRRYLLLVNDSDEVIYVNLGGTAALNTGLRINPNGGSYEMTAALGNVYQGVINAISSSGNKVLLVTEGV</sequence>
<dbReference type="Proteomes" id="UP000490800">
    <property type="component" value="Unassembled WGS sequence"/>
</dbReference>
<organism evidence="1 2">
    <name type="scientific">Paenibacillus lutrae</name>
    <dbReference type="NCBI Taxonomy" id="2078573"/>
    <lineage>
        <taxon>Bacteria</taxon>
        <taxon>Bacillati</taxon>
        <taxon>Bacillota</taxon>
        <taxon>Bacilli</taxon>
        <taxon>Bacillales</taxon>
        <taxon>Paenibacillaceae</taxon>
        <taxon>Paenibacillus</taxon>
    </lineage>
</organism>
<dbReference type="AlphaFoldDB" id="A0A7X3FIY5"/>
<keyword evidence="2" id="KW-1185">Reference proteome</keyword>
<gene>
    <name evidence="1" type="ORF">EDM21_12585</name>
</gene>
<reference evidence="1 2" key="1">
    <citation type="journal article" date="2019" name="Microorganisms">
        <title>Paenibacillus lutrae sp. nov., A Chitinolytic Species Isolated from A River Otter in Castril Natural Park, Granada, Spain.</title>
        <authorList>
            <person name="Rodriguez M."/>
            <person name="Reina J.C."/>
            <person name="Bejar V."/>
            <person name="Llamas I."/>
        </authorList>
    </citation>
    <scope>NUCLEOTIDE SEQUENCE [LARGE SCALE GENOMIC DNA]</scope>
    <source>
        <strain evidence="1 2">N10</strain>
    </source>
</reference>
<dbReference type="RefSeq" id="WP_157335944.1">
    <property type="nucleotide sequence ID" value="NZ_RHLK01000006.1"/>
</dbReference>